<dbReference type="EC" id="3.4.24.-" evidence="11"/>
<dbReference type="Pfam" id="PF02163">
    <property type="entry name" value="Peptidase_M50"/>
    <property type="match status" value="1"/>
</dbReference>
<evidence type="ECO:0000256" key="2">
    <source>
        <dbReference type="ARBA" id="ARBA00004141"/>
    </source>
</evidence>
<evidence type="ECO:0000256" key="1">
    <source>
        <dbReference type="ARBA" id="ARBA00001947"/>
    </source>
</evidence>
<dbReference type="PANTHER" id="PTHR42837:SF2">
    <property type="entry name" value="MEMBRANE METALLOPROTEASE ARASP2, CHLOROPLASTIC-RELATED"/>
    <property type="match status" value="1"/>
</dbReference>
<dbReference type="GO" id="GO:0016020">
    <property type="term" value="C:membrane"/>
    <property type="evidence" value="ECO:0007669"/>
    <property type="project" value="UniProtKB-SubCell"/>
</dbReference>
<comment type="similarity">
    <text evidence="3 11">Belongs to the peptidase M50B family.</text>
</comment>
<feature type="transmembrane region" description="Helical" evidence="11">
    <location>
        <begin position="6"/>
        <end position="29"/>
    </location>
</feature>
<reference evidence="13 14" key="1">
    <citation type="submission" date="2012-10" db="EMBL/GenBank/DDBJ databases">
        <title>Genome sequence of the symbiont of the pentatomidae stink bug Halyomorpha halys.</title>
        <authorList>
            <person name="Kobayashi H."/>
            <person name="Fujii-Muramatsu R."/>
            <person name="Takeishi K."/>
            <person name="Noda H."/>
        </authorList>
    </citation>
    <scope>NUCLEOTIDE SEQUENCE [LARGE SCALE GENOMIC DNA]</scope>
</reference>
<dbReference type="eggNOG" id="COG0750">
    <property type="taxonomic scope" value="Bacteria"/>
</dbReference>
<keyword evidence="10 11" id="KW-0472">Membrane</keyword>
<dbReference type="STRING" id="1235990.BMSBPS_0069"/>
<evidence type="ECO:0000256" key="10">
    <source>
        <dbReference type="ARBA" id="ARBA00023136"/>
    </source>
</evidence>
<evidence type="ECO:0000256" key="3">
    <source>
        <dbReference type="ARBA" id="ARBA00007931"/>
    </source>
</evidence>
<dbReference type="InterPro" id="IPR004387">
    <property type="entry name" value="Pept_M50_Zn"/>
</dbReference>
<feature type="transmembrane region" description="Helical" evidence="11">
    <location>
        <begin position="429"/>
        <end position="447"/>
    </location>
</feature>
<protein>
    <recommendedName>
        <fullName evidence="11">Zinc metalloprotease</fullName>
        <ecNumber evidence="11">3.4.24.-</ecNumber>
    </recommendedName>
</protein>
<name>U3U9D4_9GAMM</name>
<gene>
    <name evidence="13" type="ORF">HHS_04430</name>
</gene>
<dbReference type="GO" id="GO:0046872">
    <property type="term" value="F:metal ion binding"/>
    <property type="evidence" value="ECO:0007669"/>
    <property type="project" value="UniProtKB-KW"/>
</dbReference>
<evidence type="ECO:0000256" key="11">
    <source>
        <dbReference type="RuleBase" id="RU362031"/>
    </source>
</evidence>
<keyword evidence="8 11" id="KW-1133">Transmembrane helix</keyword>
<keyword evidence="4" id="KW-0645">Protease</keyword>
<comment type="cofactor">
    <cofactor evidence="1 11">
        <name>Zn(2+)</name>
        <dbReference type="ChEBI" id="CHEBI:29105"/>
    </cofactor>
</comment>
<dbReference type="CDD" id="cd23081">
    <property type="entry name" value="cpPDZ_EcRseP-like"/>
    <property type="match status" value="1"/>
</dbReference>
<keyword evidence="14" id="KW-1185">Reference proteome</keyword>
<feature type="domain" description="PDZ" evidence="12">
    <location>
        <begin position="211"/>
        <end position="280"/>
    </location>
</feature>
<keyword evidence="9 11" id="KW-0482">Metalloprotease</keyword>
<dbReference type="NCBIfam" id="TIGR00054">
    <property type="entry name" value="RIP metalloprotease RseP"/>
    <property type="match status" value="1"/>
</dbReference>
<dbReference type="SMART" id="SM00228">
    <property type="entry name" value="PDZ"/>
    <property type="match status" value="2"/>
</dbReference>
<organism evidence="13 14">
    <name type="scientific">Candidatus Pantoea carbekii</name>
    <dbReference type="NCBI Taxonomy" id="1235990"/>
    <lineage>
        <taxon>Bacteria</taxon>
        <taxon>Pseudomonadati</taxon>
        <taxon>Pseudomonadota</taxon>
        <taxon>Gammaproteobacteria</taxon>
        <taxon>Enterobacterales</taxon>
        <taxon>Erwiniaceae</taxon>
        <taxon>Pantoea</taxon>
    </lineage>
</organism>
<dbReference type="NCBIfam" id="NF008046">
    <property type="entry name" value="PRK10779.1"/>
    <property type="match status" value="1"/>
</dbReference>
<proteinExistence type="inferred from homology"/>
<dbReference type="Pfam" id="PF17820">
    <property type="entry name" value="PDZ_6"/>
    <property type="match status" value="1"/>
</dbReference>
<dbReference type="Gene3D" id="2.30.42.10">
    <property type="match status" value="2"/>
</dbReference>
<evidence type="ECO:0000256" key="9">
    <source>
        <dbReference type="ARBA" id="ARBA00023049"/>
    </source>
</evidence>
<dbReference type="Proteomes" id="UP000016900">
    <property type="component" value="Chromosome"/>
</dbReference>
<keyword evidence="5 11" id="KW-0812">Transmembrane</keyword>
<keyword evidence="11" id="KW-0479">Metal-binding</keyword>
<dbReference type="CDD" id="cd06163">
    <property type="entry name" value="S2P-M50_PDZ_RseP-like"/>
    <property type="match status" value="1"/>
</dbReference>
<dbReference type="GO" id="GO:0006508">
    <property type="term" value="P:proteolysis"/>
    <property type="evidence" value="ECO:0007669"/>
    <property type="project" value="UniProtKB-KW"/>
</dbReference>
<evidence type="ECO:0000313" key="14">
    <source>
        <dbReference type="Proteomes" id="UP000016900"/>
    </source>
</evidence>
<evidence type="ECO:0000256" key="7">
    <source>
        <dbReference type="ARBA" id="ARBA00022833"/>
    </source>
</evidence>
<evidence type="ECO:0000259" key="12">
    <source>
        <dbReference type="SMART" id="SM00228"/>
    </source>
</evidence>
<dbReference type="AlphaFoldDB" id="U3U9D4"/>
<evidence type="ECO:0000256" key="8">
    <source>
        <dbReference type="ARBA" id="ARBA00022989"/>
    </source>
</evidence>
<evidence type="ECO:0000256" key="5">
    <source>
        <dbReference type="ARBA" id="ARBA00022692"/>
    </source>
</evidence>
<keyword evidence="6 11" id="KW-0378">Hydrolase</keyword>
<dbReference type="PATRIC" id="fig|1235990.3.peg.439"/>
<feature type="transmembrane region" description="Helical" evidence="11">
    <location>
        <begin position="375"/>
        <end position="408"/>
    </location>
</feature>
<dbReference type="InterPro" id="IPR036034">
    <property type="entry name" value="PDZ_sf"/>
</dbReference>
<evidence type="ECO:0000256" key="6">
    <source>
        <dbReference type="ARBA" id="ARBA00022801"/>
    </source>
</evidence>
<dbReference type="OrthoDB" id="9782003at2"/>
<dbReference type="InterPro" id="IPR041489">
    <property type="entry name" value="PDZ_6"/>
</dbReference>
<evidence type="ECO:0000256" key="4">
    <source>
        <dbReference type="ARBA" id="ARBA00022670"/>
    </source>
</evidence>
<feature type="transmembrane region" description="Helical" evidence="11">
    <location>
        <begin position="98"/>
        <end position="119"/>
    </location>
</feature>
<accession>U3U9D4</accession>
<feature type="domain" description="PDZ" evidence="12">
    <location>
        <begin position="116"/>
        <end position="186"/>
    </location>
</feature>
<dbReference type="InterPro" id="IPR008915">
    <property type="entry name" value="Peptidase_M50"/>
</dbReference>
<comment type="subcellular location">
    <subcellularLocation>
        <location evidence="2">Membrane</location>
        <topology evidence="2">Multi-pass membrane protein</topology>
    </subcellularLocation>
</comment>
<evidence type="ECO:0000313" key="13">
    <source>
        <dbReference type="EMBL" id="BAO00413.1"/>
    </source>
</evidence>
<keyword evidence="7 11" id="KW-0862">Zinc</keyword>
<dbReference type="SUPFAM" id="SSF50156">
    <property type="entry name" value="PDZ domain-like"/>
    <property type="match status" value="2"/>
</dbReference>
<dbReference type="KEGG" id="hhs:HHS_04430"/>
<dbReference type="GO" id="GO:0004222">
    <property type="term" value="F:metalloendopeptidase activity"/>
    <property type="evidence" value="ECO:0007669"/>
    <property type="project" value="InterPro"/>
</dbReference>
<dbReference type="EMBL" id="AP012554">
    <property type="protein sequence ID" value="BAO00413.1"/>
    <property type="molecule type" value="Genomic_DNA"/>
</dbReference>
<sequence>MLHILWNFIIFVITLGVLITIHELGHFLVARLIGVKVVRFSIGFGKKLFSFKDRQDTEYIIALIPIGGYVKMLDEHEQNMSYQVFGQSFNKKTLSQRAAIIAAGPIANFIFSIFIYWIVFSYGMPSIRPIIHGVVNGSIAEKAHLTSGMEVKAVDDVKTPDWNSVRMVLLKKIGNSEITFTVSQFNKIQKEKKILNLRRYHFKPKSKNVLLFLGILSHRFKIQTTLAYIHPNSPAIRAGLKVGDKIVKVDGKLLTNWQLLATILKKSFDTNIELEIERSGKIIKKLVKLEKQSNYDNKNFLGVIPQIIIFPNQHTIIRKCGYFDAIYKAHVKVWQLIKLNVSILRKLITRDIALNNFGGAISIAKGAVLSAKYGLIYYLIFLAMISINIGIINLFPLPVLDGGCLLFLIIEKIKGESISIRVKDFSYRISLILLVVLMGFAIFNDFSRLY</sequence>
<dbReference type="PANTHER" id="PTHR42837">
    <property type="entry name" value="REGULATOR OF SIGMA-E PROTEASE RSEP"/>
    <property type="match status" value="1"/>
</dbReference>
<dbReference type="InterPro" id="IPR001478">
    <property type="entry name" value="PDZ"/>
</dbReference>